<evidence type="ECO:0000259" key="2">
    <source>
        <dbReference type="SMART" id="SM00226"/>
    </source>
</evidence>
<feature type="domain" description="Phosphotyrosine protein phosphatase I" evidence="2">
    <location>
        <begin position="85"/>
        <end position="210"/>
    </location>
</feature>
<dbReference type="Proteomes" id="UP001500967">
    <property type="component" value="Unassembled WGS sequence"/>
</dbReference>
<sequence>MRPTDAEMRAAGTDNVLQRIVDRFTDRYAGIFTRDLVDRYVHESFTLLRRQATAHLLLWALTERFTADRLAALSRSLGPAAAPIPEALFVCVRNAGRSQMAAALLDRAAGGRVHLRSAGSHPTGRIHPVVQQALAEVGITLATAYPKPLTDEILRAADVVVTMGCGDTCPALPGKRYLTWDIPDRADQPLDVVRRIRDDLDIRVHTLLDEFAPAHA</sequence>
<dbReference type="Gene3D" id="1.10.8.1060">
    <property type="entry name" value="Corynebacterium glutamicum thioredoxin-dependent arsenate reductase, N-terminal domain"/>
    <property type="match status" value="1"/>
</dbReference>
<dbReference type="Pfam" id="PF01451">
    <property type="entry name" value="LMWPc"/>
    <property type="match status" value="1"/>
</dbReference>
<dbReference type="PANTHER" id="PTHR43428:SF1">
    <property type="entry name" value="ARSENATE REDUCTASE"/>
    <property type="match status" value="1"/>
</dbReference>
<gene>
    <name evidence="3" type="ORF">GCM10009539_22910</name>
</gene>
<dbReference type="InterPro" id="IPR036196">
    <property type="entry name" value="Ptyr_pPase_sf"/>
</dbReference>
<dbReference type="Gene3D" id="3.40.50.2300">
    <property type="match status" value="1"/>
</dbReference>
<accession>A0ABP3DMZ3</accession>
<dbReference type="SMART" id="SM00226">
    <property type="entry name" value="LMWPc"/>
    <property type="match status" value="1"/>
</dbReference>
<dbReference type="PANTHER" id="PTHR43428">
    <property type="entry name" value="ARSENATE REDUCTASE"/>
    <property type="match status" value="1"/>
</dbReference>
<comment type="caution">
    <text evidence="3">The sequence shown here is derived from an EMBL/GenBank/DDBJ whole genome shotgun (WGS) entry which is preliminary data.</text>
</comment>
<dbReference type="CDD" id="cd16345">
    <property type="entry name" value="LMWP_ArsC"/>
    <property type="match status" value="1"/>
</dbReference>
<dbReference type="InterPro" id="IPR023485">
    <property type="entry name" value="Ptyr_pPase"/>
</dbReference>
<evidence type="ECO:0000313" key="3">
    <source>
        <dbReference type="EMBL" id="GAA0237034.1"/>
    </source>
</evidence>
<dbReference type="SUPFAM" id="SSF52788">
    <property type="entry name" value="Phosphotyrosine protein phosphatases I"/>
    <property type="match status" value="1"/>
</dbReference>
<protein>
    <submittedName>
        <fullName evidence="3">Arsenate reductase ArsC</fullName>
    </submittedName>
</protein>
<dbReference type="InterPro" id="IPR048716">
    <property type="entry name" value="Phosphatase-like_N"/>
</dbReference>
<keyword evidence="1" id="KW-0059">Arsenical resistance</keyword>
<evidence type="ECO:0000256" key="1">
    <source>
        <dbReference type="ARBA" id="ARBA00022849"/>
    </source>
</evidence>
<dbReference type="EMBL" id="BAAAGX010000009">
    <property type="protein sequence ID" value="GAA0237034.1"/>
    <property type="molecule type" value="Genomic_DNA"/>
</dbReference>
<name>A0ABP3DMZ3_9ACTN</name>
<keyword evidence="4" id="KW-1185">Reference proteome</keyword>
<evidence type="ECO:0000313" key="4">
    <source>
        <dbReference type="Proteomes" id="UP001500967"/>
    </source>
</evidence>
<reference evidence="4" key="1">
    <citation type="journal article" date="2019" name="Int. J. Syst. Evol. Microbiol.">
        <title>The Global Catalogue of Microorganisms (GCM) 10K type strain sequencing project: providing services to taxonomists for standard genome sequencing and annotation.</title>
        <authorList>
            <consortium name="The Broad Institute Genomics Platform"/>
            <consortium name="The Broad Institute Genome Sequencing Center for Infectious Disease"/>
            <person name="Wu L."/>
            <person name="Ma J."/>
        </authorList>
    </citation>
    <scope>NUCLEOTIDE SEQUENCE [LARGE SCALE GENOMIC DNA]</scope>
    <source>
        <strain evidence="4">JCM 10425</strain>
    </source>
</reference>
<dbReference type="Pfam" id="PF21234">
    <property type="entry name" value="Phosphatase-like_N"/>
    <property type="match status" value="1"/>
</dbReference>
<organism evidence="3 4">
    <name type="scientific">Cryptosporangium japonicum</name>
    <dbReference type="NCBI Taxonomy" id="80872"/>
    <lineage>
        <taxon>Bacteria</taxon>
        <taxon>Bacillati</taxon>
        <taxon>Actinomycetota</taxon>
        <taxon>Actinomycetes</taxon>
        <taxon>Cryptosporangiales</taxon>
        <taxon>Cryptosporangiaceae</taxon>
        <taxon>Cryptosporangium</taxon>
    </lineage>
</organism>
<proteinExistence type="predicted"/>